<dbReference type="InterPro" id="IPR022617">
    <property type="entry name" value="Rad60/SUMO-like_dom"/>
</dbReference>
<accession>A0A5J4TDJ0</accession>
<dbReference type="AlphaFoldDB" id="A0A5J4TDJ0"/>
<comment type="caution">
    <text evidence="2">The sequence shown here is derived from an EMBL/GenBank/DDBJ whole genome shotgun (WGS) entry which is preliminary data.</text>
</comment>
<dbReference type="Gene3D" id="3.10.20.90">
    <property type="entry name" value="Phosphatidylinositol 3-kinase Catalytic Subunit, Chain A, domain 1"/>
    <property type="match status" value="1"/>
</dbReference>
<dbReference type="Proteomes" id="UP000324800">
    <property type="component" value="Unassembled WGS sequence"/>
</dbReference>
<dbReference type="OrthoDB" id="2187496at2759"/>
<name>A0A5J4TDJ0_9EUKA</name>
<dbReference type="InterPro" id="IPR029071">
    <property type="entry name" value="Ubiquitin-like_domsf"/>
</dbReference>
<reference evidence="2 3" key="1">
    <citation type="submission" date="2019-03" db="EMBL/GenBank/DDBJ databases">
        <title>Single cell metagenomics reveals metabolic interactions within the superorganism composed of flagellate Streblomastix strix and complex community of Bacteroidetes bacteria on its surface.</title>
        <authorList>
            <person name="Treitli S.C."/>
            <person name="Kolisko M."/>
            <person name="Husnik F."/>
            <person name="Keeling P."/>
            <person name="Hampl V."/>
        </authorList>
    </citation>
    <scope>NUCLEOTIDE SEQUENCE [LARGE SCALE GENOMIC DNA]</scope>
    <source>
        <strain evidence="2">ST1C</strain>
    </source>
</reference>
<protein>
    <recommendedName>
        <fullName evidence="1">Ubiquitin-like domain-containing protein</fullName>
    </recommendedName>
</protein>
<gene>
    <name evidence="2" type="ORF">EZS28_048451</name>
</gene>
<feature type="domain" description="Ubiquitin-like" evidence="1">
    <location>
        <begin position="12"/>
        <end position="76"/>
    </location>
</feature>
<dbReference type="PROSITE" id="PS50053">
    <property type="entry name" value="UBIQUITIN_2"/>
    <property type="match status" value="1"/>
</dbReference>
<evidence type="ECO:0000313" key="3">
    <source>
        <dbReference type="Proteomes" id="UP000324800"/>
    </source>
</evidence>
<dbReference type="CDD" id="cd17039">
    <property type="entry name" value="Ubl_ubiquitin_like"/>
    <property type="match status" value="1"/>
</dbReference>
<evidence type="ECO:0000313" key="2">
    <source>
        <dbReference type="EMBL" id="KAA6356022.1"/>
    </source>
</evidence>
<dbReference type="InterPro" id="IPR000626">
    <property type="entry name" value="Ubiquitin-like_dom"/>
</dbReference>
<evidence type="ECO:0000259" key="1">
    <source>
        <dbReference type="PROSITE" id="PS50053"/>
    </source>
</evidence>
<dbReference type="SUPFAM" id="SSF54236">
    <property type="entry name" value="Ubiquitin-like"/>
    <property type="match status" value="1"/>
</dbReference>
<organism evidence="2 3">
    <name type="scientific">Streblomastix strix</name>
    <dbReference type="NCBI Taxonomy" id="222440"/>
    <lineage>
        <taxon>Eukaryota</taxon>
        <taxon>Metamonada</taxon>
        <taxon>Preaxostyla</taxon>
        <taxon>Oxymonadida</taxon>
        <taxon>Streblomastigidae</taxon>
        <taxon>Streblomastix</taxon>
    </lineage>
</organism>
<feature type="non-terminal residue" evidence="2">
    <location>
        <position position="97"/>
    </location>
</feature>
<proteinExistence type="predicted"/>
<sequence length="97" mass="10914">MQKTTQKVAKAIDIKIQGQSGNPVKIEIRQDTTVFDLKQSLEPIVNATFKNQILKFGGRELVDTEKLMSIGVSDDSISDFEEKQQQFFVKDISGKSH</sequence>
<dbReference type="EMBL" id="SNRW01033659">
    <property type="protein sequence ID" value="KAA6356022.1"/>
    <property type="molecule type" value="Genomic_DNA"/>
</dbReference>
<dbReference type="Pfam" id="PF11976">
    <property type="entry name" value="Rad60-SLD"/>
    <property type="match status" value="1"/>
</dbReference>